<dbReference type="PRINTS" id="PR00032">
    <property type="entry name" value="HTHARAC"/>
</dbReference>
<dbReference type="SUPFAM" id="SSF46689">
    <property type="entry name" value="Homeodomain-like"/>
    <property type="match status" value="1"/>
</dbReference>
<dbReference type="EMBL" id="CP053435">
    <property type="protein sequence ID" value="QJW89493.1"/>
    <property type="molecule type" value="Genomic_DNA"/>
</dbReference>
<dbReference type="Gene3D" id="1.10.10.60">
    <property type="entry name" value="Homeodomain-like"/>
    <property type="match status" value="1"/>
</dbReference>
<evidence type="ECO:0000256" key="3">
    <source>
        <dbReference type="ARBA" id="ARBA00023163"/>
    </source>
</evidence>
<protein>
    <submittedName>
        <fullName evidence="5">Helix-turn-helix transcriptional regulator</fullName>
    </submittedName>
</protein>
<dbReference type="PANTHER" id="PTHR43280:SF32">
    <property type="entry name" value="TRANSCRIPTIONAL REGULATORY PROTEIN"/>
    <property type="match status" value="1"/>
</dbReference>
<dbReference type="Pfam" id="PF12833">
    <property type="entry name" value="HTH_18"/>
    <property type="match status" value="1"/>
</dbReference>
<dbReference type="KEGG" id="stae:HNV11_08930"/>
<keyword evidence="3" id="KW-0804">Transcription</keyword>
<dbReference type="InterPro" id="IPR020449">
    <property type="entry name" value="Tscrpt_reg_AraC-type_HTH"/>
</dbReference>
<dbReference type="SMART" id="SM00342">
    <property type="entry name" value="HTH_ARAC"/>
    <property type="match status" value="1"/>
</dbReference>
<reference evidence="5 6" key="1">
    <citation type="submission" date="2020-05" db="EMBL/GenBank/DDBJ databases">
        <title>Genome sequencing of Spirosoma sp. TS118.</title>
        <authorList>
            <person name="Lee J.-H."/>
            <person name="Jeong S."/>
            <person name="Zhao L."/>
            <person name="Jung J.-H."/>
            <person name="Kim M.-K."/>
            <person name="Lim S."/>
        </authorList>
    </citation>
    <scope>NUCLEOTIDE SEQUENCE [LARGE SCALE GENOMIC DNA]</scope>
    <source>
        <strain evidence="5 6">TS118</strain>
    </source>
</reference>
<name>A0A6M5Y8I2_9BACT</name>
<dbReference type="AlphaFoldDB" id="A0A6M5Y8I2"/>
<feature type="domain" description="HTH araC/xylS-type" evidence="4">
    <location>
        <begin position="196"/>
        <end position="302"/>
    </location>
</feature>
<evidence type="ECO:0000256" key="1">
    <source>
        <dbReference type="ARBA" id="ARBA00023015"/>
    </source>
</evidence>
<evidence type="ECO:0000259" key="4">
    <source>
        <dbReference type="PROSITE" id="PS01124"/>
    </source>
</evidence>
<keyword evidence="6" id="KW-1185">Reference proteome</keyword>
<dbReference type="Proteomes" id="UP000502756">
    <property type="component" value="Chromosome"/>
</dbReference>
<sequence length="304" mass="35769">MAIKRIKSIGEYLRLMNSSKPEHPLICVIDYSQSTFPEYTEECSFVFDFYSIILKRNMGYKFHYGQTTYDFDEGVMSFVAPGQVIRIENSHVENRKCNGYILLFHPDFLWEHSLHKNITQLDYFGYSVNEALFLSDKEEKSIIQIFKNIQQEYHSNIDRFSHDIIITQIELLLKYSDRFYHRQFLTRRKPSNQLLTKVEDYLNEYFANDDLLTEKGIPTVQQVAEAVFVSPNYLSTLLKSLIGKNTQTLIQEKLLEKAKQKLSTTQLTVSEIAYQLGFEHSQSFSKFFKGKLNQSPIKYRQSFN</sequence>
<evidence type="ECO:0000256" key="2">
    <source>
        <dbReference type="ARBA" id="ARBA00023125"/>
    </source>
</evidence>
<keyword evidence="2" id="KW-0238">DNA-binding</keyword>
<gene>
    <name evidence="5" type="ORF">HNV11_08930</name>
</gene>
<organism evidence="5 6">
    <name type="scientific">Spirosoma taeanense</name>
    <dbReference type="NCBI Taxonomy" id="2735870"/>
    <lineage>
        <taxon>Bacteria</taxon>
        <taxon>Pseudomonadati</taxon>
        <taxon>Bacteroidota</taxon>
        <taxon>Cytophagia</taxon>
        <taxon>Cytophagales</taxon>
        <taxon>Cytophagaceae</taxon>
        <taxon>Spirosoma</taxon>
    </lineage>
</organism>
<keyword evidence="1" id="KW-0805">Transcription regulation</keyword>
<dbReference type="InterPro" id="IPR018060">
    <property type="entry name" value="HTH_AraC"/>
</dbReference>
<accession>A0A6M5Y8I2</accession>
<dbReference type="InterPro" id="IPR009057">
    <property type="entry name" value="Homeodomain-like_sf"/>
</dbReference>
<evidence type="ECO:0000313" key="6">
    <source>
        <dbReference type="Proteomes" id="UP000502756"/>
    </source>
</evidence>
<dbReference type="PROSITE" id="PS01124">
    <property type="entry name" value="HTH_ARAC_FAMILY_2"/>
    <property type="match status" value="1"/>
</dbReference>
<dbReference type="GO" id="GO:0043565">
    <property type="term" value="F:sequence-specific DNA binding"/>
    <property type="evidence" value="ECO:0007669"/>
    <property type="project" value="InterPro"/>
</dbReference>
<dbReference type="PANTHER" id="PTHR43280">
    <property type="entry name" value="ARAC-FAMILY TRANSCRIPTIONAL REGULATOR"/>
    <property type="match status" value="1"/>
</dbReference>
<proteinExistence type="predicted"/>
<evidence type="ECO:0000313" key="5">
    <source>
        <dbReference type="EMBL" id="QJW89493.1"/>
    </source>
</evidence>
<dbReference type="GO" id="GO:0003700">
    <property type="term" value="F:DNA-binding transcription factor activity"/>
    <property type="evidence" value="ECO:0007669"/>
    <property type="project" value="InterPro"/>
</dbReference>